<dbReference type="InterPro" id="IPR042104">
    <property type="entry name" value="PKS_dehydratase_sf"/>
</dbReference>
<evidence type="ECO:0008006" key="14">
    <source>
        <dbReference type="Google" id="ProtNLM"/>
    </source>
</evidence>
<dbReference type="SUPFAM" id="SSF53335">
    <property type="entry name" value="S-adenosyl-L-methionine-dependent methyltransferases"/>
    <property type="match status" value="1"/>
</dbReference>
<dbReference type="InterPro" id="IPR032821">
    <property type="entry name" value="PKS_assoc"/>
</dbReference>
<sequence length="2412" mass="263647">MVSNFHPSSAKNDDIAIVGLACRFPGGASDEAKLWDLLSNRKSAFTEVPLTRFNADAYYHPSANKLNTLNSRGAHFMQQDVAAFDAPFFGITAQEANAMDPAARMLLEVTFEALENGGQRLEDVAGSDTSCYVGCFTRDYHEMLYRDIESAPMYTGTGTGFSLFSNRISWFYDLRGPSMTLDTACSSSLVGLHLACRGLQAGESKMSVVCGANLILSPDIALTLSNLHMLSMDGLSRSFAEGTTGYGRGEGISALILKRVDDALRDGDSIRAVIRGSGVNQDGHTKGITLPNSEAQADLIESVYSNAGLDPAATGYFEAHGTGTAVGDPLELGAIAKSISRRREADDKLLVGSIKSNIGHLEGSAGLAGVIKSVLMLEKNVILPNIHFEKPNRRIPFEQWRIKVPTTLVSWPNPQLRRASVNSFGYGGTNAHVVIDDADSYLQTRNSTMLNALRDDSNGGHSTKNRLILLSARDEAALDRLKQSYSEHIVNLADRAGSGQPFDESTFLDSFAYTLGSRRSIFPCRSAIITSSLLELKESFETKKLKSTKTGPTPRLAFVFTGQGAQWAQMGLELMAYPRFAQSVEEADKYLSVELQCKWSVLEELKRQQNDSQIELPEFSQPLCTILQVALVDLLNLWRILPTVVVGHSSGEIAAAYTFGAITKQDAWKISFWRGQLCSKLSSKAPSLKGSMMAVGLGPESARPYVDAIKNGKVSIACVNSPSSVTLSGDEVGIDEILVALKSKNIFARKLRVLNAYHSHHMQFLADEYLQALDGMVPQNPGDKRTVKMASSVTGKLITHADLGPSYWVQNLVSPVLFSNAVETLLKQPAKGRRQTRATEPTFDYLLEIGPHAALKGPIRQILQAHAANQIPYSSLLLRGEDGSAAALAAAGTLFCHGIPIDIEAINNFHGQPSPLTDIPSYPWNHSLKYWASSRISRARQNRNSGRHDLLGAPTPDSDELEPRWRHFLRVADNPWIRDHVVHSSILYPGSGILAMPLQALHTLADPNEEVNSIQLRDVHIVKAIVVPDDQFGLEIFLRLRRHGRRNSRWTGWWEFSVCSNQENDQVEEHGYGFGKIHYRAYEDISSTSEKQHMTEKFKQDFENALAENSAEVIPKTFYSVAKSVGLSYGPTFQGLTKINVGEGKCTWEIKVPDTRKIMPAEVESRHIIHPTTLDIVFHSLFAAMGDGRLDMQHAAVPIGLESLTVFMEHPTGGNALLKGFTEVSKGADRDIIADIYVAEESSYTPSVVVQGLRCRELPNGNTDSKSSEVIKAPIGYVHHKVDIDLLDTKQLAEHILRQESGNSHGPDEELSNNVAGFDLAISTIVDLIAHKDPNASLLQVGGVTSELAGNILSTLEADNNIARRFKSIRFFDTDLELISMLATQYEKLKPAVQFSYTDLEKNYLIPELEDGSIDLILLNYHEVTEQKWAHLLSHLDRVLKPGGKLLVTASEKYTHAEETTKIASPSGLSLEVLLKGDLEGGPFEQYTLYIATKQPIKRDEVENSDLVIVLPSNPSEDVKEIASQLDAIAGTEGSSVHSVTWPEPIPSLEIPPVIISLLEFDDSFITDLLAADYDALKRVVLGGKRLLWVARGMDPIMQTATGFIRSLSNENSAVDYCFLLFEEGSKRETSRVAKLIWQLSSTKEIEKEYIENNGQICCSRWAEKRDLSALVGADGDGPHTASIVLSEAQGSLTLTQSHSTPISSAMFNNSERVNRPLARNEVEIDIRSLLLSATDSQGIVQNDWREAAGVVTAAGSACRLPVGSAVSFAYVGPISTKVRVDDQYGHAIPQDVSFEVAVFHSITYAAVHHSLYTLGQVNSKKTILIQGGGSVLGQVGAALAKELGATVYTSVKNEEESLLLQGMGISADHILNDNESYQPSRLISLTDGHGFDVIFNTSGDEEAISQLWHCMASGAKFIDASNNDEAANVNLSIKPFKLGASFEVVNMREYLTTNLDLYKKIRDEAASFFNERPLKLTAKLSAFTIDKIHAALESFTSLAGPHNVLLLFPEDAEIPISPEVHNQLRLRQDATYVLAGGLGGLGRSLAQLMVDSGAKHLVFLSRSGPGSAAAQSISEELNPRGVAVEFYGCDVTDHEAVCRVFTSIAQDESWPPIRGIIQSAAVLRDSIFENMTYAQWREALRPKVQGSWNLHQATLSNACAKEELDFFVMLASISGFVGNRGQANYAAGNSYQDALAKYRRSLGLVATSVNLGLMQDIGLIAERGGQSNLNDDTVVPLTARDFNLIFKVAMNSEGHDVPAQIITGLPTGGILQRQGIETTPFYYRDRRFARMQIMGIDESLTSGTTGTNDNSASIEEQLAAALSREAANEIVLTALRAQVAKALRCAAEDIEASKPMHAYGMDSLMAVDMRSWVQTILKAEISLFDVMSGSSIGVLAEKIVKLSKFVKPDFE</sequence>
<dbReference type="SUPFAM" id="SSF52151">
    <property type="entry name" value="FabD/lysophospholipase-like"/>
    <property type="match status" value="1"/>
</dbReference>
<dbReference type="SMART" id="SM00825">
    <property type="entry name" value="PKS_KS"/>
    <property type="match status" value="1"/>
</dbReference>
<dbReference type="EMBL" id="ML993913">
    <property type="protein sequence ID" value="KAF2203124.1"/>
    <property type="molecule type" value="Genomic_DNA"/>
</dbReference>
<dbReference type="InterPro" id="IPR014031">
    <property type="entry name" value="Ketoacyl_synth_C"/>
</dbReference>
<dbReference type="Pfam" id="PF00109">
    <property type="entry name" value="ketoacyl-synt"/>
    <property type="match status" value="1"/>
</dbReference>
<evidence type="ECO:0000256" key="2">
    <source>
        <dbReference type="ARBA" id="ARBA00022553"/>
    </source>
</evidence>
<dbReference type="SMART" id="SM00826">
    <property type="entry name" value="PKS_DH"/>
    <property type="match status" value="1"/>
</dbReference>
<feature type="active site" description="Proton donor; for dehydratase activity" evidence="8">
    <location>
        <position position="1175"/>
    </location>
</feature>
<dbReference type="SMART" id="SM00827">
    <property type="entry name" value="PKS_AT"/>
    <property type="match status" value="1"/>
</dbReference>
<proteinExistence type="predicted"/>
<dbReference type="GO" id="GO:0006633">
    <property type="term" value="P:fatty acid biosynthetic process"/>
    <property type="evidence" value="ECO:0007669"/>
    <property type="project" value="InterPro"/>
</dbReference>
<keyword evidence="13" id="KW-1185">Reference proteome</keyword>
<dbReference type="InterPro" id="IPR050091">
    <property type="entry name" value="PKS_NRPS_Biosynth_Enz"/>
</dbReference>
<evidence type="ECO:0000259" key="11">
    <source>
        <dbReference type="PROSITE" id="PS52019"/>
    </source>
</evidence>
<keyword evidence="5" id="KW-0560">Oxidoreductase</keyword>
<dbReference type="Pfam" id="PF14765">
    <property type="entry name" value="PS-DH"/>
    <property type="match status" value="1"/>
</dbReference>
<dbReference type="InterPro" id="IPR006162">
    <property type="entry name" value="Ppantetheine_attach_site"/>
</dbReference>
<accession>A0A9P4MRL2</accession>
<evidence type="ECO:0000259" key="9">
    <source>
        <dbReference type="PROSITE" id="PS50075"/>
    </source>
</evidence>
<dbReference type="InterPro" id="IPR029063">
    <property type="entry name" value="SAM-dependent_MTases_sf"/>
</dbReference>
<dbReference type="GO" id="GO:0016491">
    <property type="term" value="F:oxidoreductase activity"/>
    <property type="evidence" value="ECO:0007669"/>
    <property type="project" value="UniProtKB-KW"/>
</dbReference>
<evidence type="ECO:0000256" key="4">
    <source>
        <dbReference type="ARBA" id="ARBA00022857"/>
    </source>
</evidence>
<feature type="domain" description="Ketosynthase family 3 (KS3)" evidence="10">
    <location>
        <begin position="12"/>
        <end position="437"/>
    </location>
</feature>
<dbReference type="GO" id="GO:0044550">
    <property type="term" value="P:secondary metabolite biosynthetic process"/>
    <property type="evidence" value="ECO:0007669"/>
    <property type="project" value="TreeGrafter"/>
</dbReference>
<dbReference type="InterPro" id="IPR049551">
    <property type="entry name" value="PKS_DH_C"/>
</dbReference>
<dbReference type="PROSITE" id="PS50075">
    <property type="entry name" value="CARRIER"/>
    <property type="match status" value="1"/>
</dbReference>
<dbReference type="Gene3D" id="3.40.366.10">
    <property type="entry name" value="Malonyl-Coenzyme A Acyl Carrier Protein, domain 2"/>
    <property type="match status" value="1"/>
</dbReference>
<dbReference type="Pfam" id="PF02801">
    <property type="entry name" value="Ketoacyl-synt_C"/>
    <property type="match status" value="1"/>
</dbReference>
<dbReference type="Pfam" id="PF16197">
    <property type="entry name" value="KAsynt_C_assoc"/>
    <property type="match status" value="1"/>
</dbReference>
<dbReference type="SUPFAM" id="SSF50129">
    <property type="entry name" value="GroES-like"/>
    <property type="match status" value="1"/>
</dbReference>
<dbReference type="Gene3D" id="3.40.50.150">
    <property type="entry name" value="Vaccinia Virus protein VP39"/>
    <property type="match status" value="1"/>
</dbReference>
<dbReference type="InterPro" id="IPR020806">
    <property type="entry name" value="PKS_PP-bd"/>
</dbReference>
<keyword evidence="2" id="KW-0597">Phosphoprotein</keyword>
<feature type="region of interest" description="C-terminal hotdog fold" evidence="8">
    <location>
        <begin position="1110"/>
        <end position="1264"/>
    </location>
</feature>
<dbReference type="Gene3D" id="3.10.129.110">
    <property type="entry name" value="Polyketide synthase dehydratase"/>
    <property type="match status" value="1"/>
</dbReference>
<dbReference type="SUPFAM" id="SSF53901">
    <property type="entry name" value="Thiolase-like"/>
    <property type="match status" value="1"/>
</dbReference>
<feature type="domain" description="Carrier" evidence="9">
    <location>
        <begin position="2327"/>
        <end position="2404"/>
    </location>
</feature>
<dbReference type="PANTHER" id="PTHR43775:SF29">
    <property type="entry name" value="ASPERFURANONE POLYKETIDE SYNTHASE AFOG-RELATED"/>
    <property type="match status" value="1"/>
</dbReference>
<dbReference type="PROSITE" id="PS00606">
    <property type="entry name" value="KS3_1"/>
    <property type="match status" value="1"/>
</dbReference>
<dbReference type="CDD" id="cd00833">
    <property type="entry name" value="PKS"/>
    <property type="match status" value="1"/>
</dbReference>
<dbReference type="OrthoDB" id="329835at2759"/>
<dbReference type="InterPro" id="IPR016035">
    <property type="entry name" value="Acyl_Trfase/lysoPLipase"/>
</dbReference>
<dbReference type="InterPro" id="IPR009081">
    <property type="entry name" value="PP-bd_ACP"/>
</dbReference>
<dbReference type="Pfam" id="PF00698">
    <property type="entry name" value="Acyl_transf_1"/>
    <property type="match status" value="1"/>
</dbReference>
<dbReference type="Gene3D" id="1.10.1200.10">
    <property type="entry name" value="ACP-like"/>
    <property type="match status" value="1"/>
</dbReference>
<keyword evidence="6" id="KW-0511">Multifunctional enzyme</keyword>
<dbReference type="GO" id="GO:0031177">
    <property type="term" value="F:phosphopantetheine binding"/>
    <property type="evidence" value="ECO:0007669"/>
    <property type="project" value="InterPro"/>
</dbReference>
<keyword evidence="3" id="KW-0808">Transferase</keyword>
<dbReference type="PROSITE" id="PS52004">
    <property type="entry name" value="KS3_2"/>
    <property type="match status" value="1"/>
</dbReference>
<dbReference type="InterPro" id="IPR011032">
    <property type="entry name" value="GroES-like_sf"/>
</dbReference>
<dbReference type="InterPro" id="IPR016039">
    <property type="entry name" value="Thiolase-like"/>
</dbReference>
<feature type="domain" description="PKS/mFAS DH" evidence="11">
    <location>
        <begin position="948"/>
        <end position="1264"/>
    </location>
</feature>
<dbReference type="Gene3D" id="3.90.180.10">
    <property type="entry name" value="Medium-chain alcohol dehydrogenases, catalytic domain"/>
    <property type="match status" value="1"/>
</dbReference>
<dbReference type="InterPro" id="IPR001227">
    <property type="entry name" value="Ac_transferase_dom_sf"/>
</dbReference>
<dbReference type="InterPro" id="IPR036736">
    <property type="entry name" value="ACP-like_sf"/>
</dbReference>
<dbReference type="Proteomes" id="UP000799536">
    <property type="component" value="Unassembled WGS sequence"/>
</dbReference>
<dbReference type="Pfam" id="PF00107">
    <property type="entry name" value="ADH_zinc_N"/>
    <property type="match status" value="1"/>
</dbReference>
<dbReference type="PROSITE" id="PS00012">
    <property type="entry name" value="PHOSPHOPANTETHEINE"/>
    <property type="match status" value="1"/>
</dbReference>
<dbReference type="SUPFAM" id="SSF55048">
    <property type="entry name" value="Probable ACP-binding domain of malonyl-CoA ACP transacylase"/>
    <property type="match status" value="1"/>
</dbReference>
<dbReference type="Gene3D" id="3.40.50.720">
    <property type="entry name" value="NAD(P)-binding Rossmann-like Domain"/>
    <property type="match status" value="2"/>
</dbReference>
<dbReference type="InterPro" id="IPR049552">
    <property type="entry name" value="PKS_DH_N"/>
</dbReference>
<dbReference type="InterPro" id="IPR013968">
    <property type="entry name" value="PKS_KR"/>
</dbReference>
<dbReference type="Pfam" id="PF21089">
    <property type="entry name" value="PKS_DH_N"/>
    <property type="match status" value="1"/>
</dbReference>
<dbReference type="Pfam" id="PF00550">
    <property type="entry name" value="PP-binding"/>
    <property type="match status" value="1"/>
</dbReference>
<evidence type="ECO:0000256" key="3">
    <source>
        <dbReference type="ARBA" id="ARBA00022679"/>
    </source>
</evidence>
<dbReference type="InterPro" id="IPR020843">
    <property type="entry name" value="ER"/>
</dbReference>
<dbReference type="GO" id="GO:0004315">
    <property type="term" value="F:3-oxoacyl-[acyl-carrier-protein] synthase activity"/>
    <property type="evidence" value="ECO:0007669"/>
    <property type="project" value="InterPro"/>
</dbReference>
<evidence type="ECO:0000259" key="10">
    <source>
        <dbReference type="PROSITE" id="PS52004"/>
    </source>
</evidence>
<evidence type="ECO:0000256" key="6">
    <source>
        <dbReference type="ARBA" id="ARBA00023268"/>
    </source>
</evidence>
<keyword evidence="7" id="KW-0012">Acyltransferase</keyword>
<evidence type="ECO:0000313" key="13">
    <source>
        <dbReference type="Proteomes" id="UP000799536"/>
    </source>
</evidence>
<dbReference type="Pfam" id="PF08241">
    <property type="entry name" value="Methyltransf_11"/>
    <property type="match status" value="1"/>
</dbReference>
<feature type="active site" description="Proton acceptor; for dehydratase activity" evidence="8">
    <location>
        <position position="980"/>
    </location>
</feature>
<dbReference type="InterPro" id="IPR016036">
    <property type="entry name" value="Malonyl_transacylase_ACP-bd"/>
</dbReference>
<feature type="region of interest" description="N-terminal hotdog fold" evidence="8">
    <location>
        <begin position="948"/>
        <end position="1082"/>
    </location>
</feature>
<dbReference type="InterPro" id="IPR057326">
    <property type="entry name" value="KR_dom"/>
</dbReference>
<evidence type="ECO:0000256" key="7">
    <source>
        <dbReference type="ARBA" id="ARBA00023315"/>
    </source>
</evidence>
<dbReference type="SMART" id="SM00823">
    <property type="entry name" value="PKS_PP"/>
    <property type="match status" value="1"/>
</dbReference>
<dbReference type="InterPro" id="IPR020807">
    <property type="entry name" value="PKS_DH"/>
</dbReference>
<name>A0A9P4MRL2_9PLEO</name>
<evidence type="ECO:0000256" key="5">
    <source>
        <dbReference type="ARBA" id="ARBA00023002"/>
    </source>
</evidence>
<evidence type="ECO:0000313" key="12">
    <source>
        <dbReference type="EMBL" id="KAF2203124.1"/>
    </source>
</evidence>
<dbReference type="SMART" id="SM00822">
    <property type="entry name" value="PKS_KR"/>
    <property type="match status" value="1"/>
</dbReference>
<dbReference type="SMART" id="SM00829">
    <property type="entry name" value="PKS_ER"/>
    <property type="match status" value="1"/>
</dbReference>
<keyword evidence="4" id="KW-0521">NADP</keyword>
<dbReference type="SUPFAM" id="SSF47336">
    <property type="entry name" value="ACP-like"/>
    <property type="match status" value="1"/>
</dbReference>
<gene>
    <name evidence="12" type="ORF">GQ43DRAFT_390742</name>
</gene>
<organism evidence="12 13">
    <name type="scientific">Delitschia confertaspora ATCC 74209</name>
    <dbReference type="NCBI Taxonomy" id="1513339"/>
    <lineage>
        <taxon>Eukaryota</taxon>
        <taxon>Fungi</taxon>
        <taxon>Dikarya</taxon>
        <taxon>Ascomycota</taxon>
        <taxon>Pezizomycotina</taxon>
        <taxon>Dothideomycetes</taxon>
        <taxon>Pleosporomycetidae</taxon>
        <taxon>Pleosporales</taxon>
        <taxon>Delitschiaceae</taxon>
        <taxon>Delitschia</taxon>
    </lineage>
</organism>
<keyword evidence="1" id="KW-0596">Phosphopantetheine</keyword>
<evidence type="ECO:0000256" key="8">
    <source>
        <dbReference type="PROSITE-ProRule" id="PRU01363"/>
    </source>
</evidence>
<dbReference type="InterPro" id="IPR013149">
    <property type="entry name" value="ADH-like_C"/>
</dbReference>
<protein>
    <recommendedName>
        <fullName evidence="14">Polyketide synthase</fullName>
    </recommendedName>
</protein>
<reference evidence="12" key="1">
    <citation type="journal article" date="2020" name="Stud. Mycol.">
        <title>101 Dothideomycetes genomes: a test case for predicting lifestyles and emergence of pathogens.</title>
        <authorList>
            <person name="Haridas S."/>
            <person name="Albert R."/>
            <person name="Binder M."/>
            <person name="Bloem J."/>
            <person name="Labutti K."/>
            <person name="Salamov A."/>
            <person name="Andreopoulos B."/>
            <person name="Baker S."/>
            <person name="Barry K."/>
            <person name="Bills G."/>
            <person name="Bluhm B."/>
            <person name="Cannon C."/>
            <person name="Castanera R."/>
            <person name="Culley D."/>
            <person name="Daum C."/>
            <person name="Ezra D."/>
            <person name="Gonzalez J."/>
            <person name="Henrissat B."/>
            <person name="Kuo A."/>
            <person name="Liang C."/>
            <person name="Lipzen A."/>
            <person name="Lutzoni F."/>
            <person name="Magnuson J."/>
            <person name="Mondo S."/>
            <person name="Nolan M."/>
            <person name="Ohm R."/>
            <person name="Pangilinan J."/>
            <person name="Park H.-J."/>
            <person name="Ramirez L."/>
            <person name="Alfaro M."/>
            <person name="Sun H."/>
            <person name="Tritt A."/>
            <person name="Yoshinaga Y."/>
            <person name="Zwiers L.-H."/>
            <person name="Turgeon B."/>
            <person name="Goodwin S."/>
            <person name="Spatafora J."/>
            <person name="Crous P."/>
            <person name="Grigoriev I."/>
        </authorList>
    </citation>
    <scope>NUCLEOTIDE SEQUENCE</scope>
    <source>
        <strain evidence="12">ATCC 74209</strain>
    </source>
</reference>
<dbReference type="PROSITE" id="PS52019">
    <property type="entry name" value="PKS_MFAS_DH"/>
    <property type="match status" value="1"/>
</dbReference>
<dbReference type="InterPro" id="IPR018201">
    <property type="entry name" value="Ketoacyl_synth_AS"/>
</dbReference>
<comment type="caution">
    <text evidence="12">The sequence shown here is derived from an EMBL/GenBank/DDBJ whole genome shotgun (WGS) entry which is preliminary data.</text>
</comment>
<dbReference type="GO" id="GO:0004312">
    <property type="term" value="F:fatty acid synthase activity"/>
    <property type="evidence" value="ECO:0007669"/>
    <property type="project" value="TreeGrafter"/>
</dbReference>
<dbReference type="InterPro" id="IPR036291">
    <property type="entry name" value="NAD(P)-bd_dom_sf"/>
</dbReference>
<evidence type="ECO:0000256" key="1">
    <source>
        <dbReference type="ARBA" id="ARBA00022450"/>
    </source>
</evidence>
<dbReference type="InterPro" id="IPR013216">
    <property type="entry name" value="Methyltransf_11"/>
</dbReference>
<dbReference type="InterPro" id="IPR049900">
    <property type="entry name" value="PKS_mFAS_DH"/>
</dbReference>
<dbReference type="InterPro" id="IPR014030">
    <property type="entry name" value="Ketoacyl_synth_N"/>
</dbReference>
<dbReference type="InterPro" id="IPR014043">
    <property type="entry name" value="Acyl_transferase_dom"/>
</dbReference>
<dbReference type="CDD" id="cd05195">
    <property type="entry name" value="enoyl_red"/>
    <property type="match status" value="1"/>
</dbReference>
<dbReference type="InterPro" id="IPR020841">
    <property type="entry name" value="PKS_Beta-ketoAc_synthase_dom"/>
</dbReference>
<dbReference type="Gene3D" id="3.40.47.10">
    <property type="match status" value="1"/>
</dbReference>
<dbReference type="PANTHER" id="PTHR43775">
    <property type="entry name" value="FATTY ACID SYNTHASE"/>
    <property type="match status" value="1"/>
</dbReference>
<dbReference type="Pfam" id="PF08659">
    <property type="entry name" value="KR"/>
    <property type="match status" value="1"/>
</dbReference>
<dbReference type="GO" id="GO:0008757">
    <property type="term" value="F:S-adenosylmethionine-dependent methyltransferase activity"/>
    <property type="evidence" value="ECO:0007669"/>
    <property type="project" value="InterPro"/>
</dbReference>
<dbReference type="SUPFAM" id="SSF51735">
    <property type="entry name" value="NAD(P)-binding Rossmann-fold domains"/>
    <property type="match status" value="2"/>
</dbReference>